<name>A0ABZ0EIB8_9BURK</name>
<evidence type="ECO:0000313" key="2">
    <source>
        <dbReference type="Proteomes" id="UP001302652"/>
    </source>
</evidence>
<sequence>MFLNTLTVAVPSRIASFESKTAQFYTATLAATAGLPHVFTQLHDQFPSLQP</sequence>
<organism evidence="1 2">
    <name type="scientific">Paraburkholderia kirstenboschensis</name>
    <dbReference type="NCBI Taxonomy" id="1245436"/>
    <lineage>
        <taxon>Bacteria</taxon>
        <taxon>Pseudomonadati</taxon>
        <taxon>Pseudomonadota</taxon>
        <taxon>Betaproteobacteria</taxon>
        <taxon>Burkholderiales</taxon>
        <taxon>Burkholderiaceae</taxon>
        <taxon>Paraburkholderia</taxon>
    </lineage>
</organism>
<protein>
    <submittedName>
        <fullName evidence="1">Uncharacterized protein</fullName>
    </submittedName>
</protein>
<dbReference type="RefSeq" id="WP_317019549.1">
    <property type="nucleotide sequence ID" value="NZ_CP136512.1"/>
</dbReference>
<proteinExistence type="predicted"/>
<keyword evidence="2" id="KW-1185">Reference proteome</keyword>
<gene>
    <name evidence="1" type="ORF">RW095_13960</name>
</gene>
<evidence type="ECO:0000313" key="1">
    <source>
        <dbReference type="EMBL" id="WOD16962.1"/>
    </source>
</evidence>
<dbReference type="Proteomes" id="UP001302652">
    <property type="component" value="Chromosome 2"/>
</dbReference>
<accession>A0ABZ0EIB8</accession>
<dbReference type="EMBL" id="CP136512">
    <property type="protein sequence ID" value="WOD16962.1"/>
    <property type="molecule type" value="Genomic_DNA"/>
</dbReference>
<reference evidence="1 2" key="1">
    <citation type="submission" date="2023-10" db="EMBL/GenBank/DDBJ databases">
        <title>Surface-active antibiotics is a multifunctional adaptation for post-fire microbes.</title>
        <authorList>
            <person name="Liu M.D."/>
            <person name="Du Y."/>
            <person name="Koupaei S.K."/>
            <person name="Kim N.R."/>
            <person name="Zhang W."/>
            <person name="Traxler M.F."/>
        </authorList>
    </citation>
    <scope>NUCLEOTIDE SEQUENCE [LARGE SCALE GENOMIC DNA]</scope>
    <source>
        <strain evidence="1 2">F3</strain>
    </source>
</reference>